<organism evidence="1 2">
    <name type="scientific">Trametes coccinea (strain BRFM310)</name>
    <name type="common">Pycnoporus coccineus</name>
    <dbReference type="NCBI Taxonomy" id="1353009"/>
    <lineage>
        <taxon>Eukaryota</taxon>
        <taxon>Fungi</taxon>
        <taxon>Dikarya</taxon>
        <taxon>Basidiomycota</taxon>
        <taxon>Agaricomycotina</taxon>
        <taxon>Agaricomycetes</taxon>
        <taxon>Polyporales</taxon>
        <taxon>Polyporaceae</taxon>
        <taxon>Trametes</taxon>
    </lineage>
</organism>
<name>A0A1Y2IGN6_TRAC3</name>
<protein>
    <submittedName>
        <fullName evidence="1">Uncharacterized protein</fullName>
    </submittedName>
</protein>
<dbReference type="Proteomes" id="UP000193067">
    <property type="component" value="Unassembled WGS sequence"/>
</dbReference>
<accession>A0A1Y2IGN6</accession>
<dbReference type="EMBL" id="KZ084119">
    <property type="protein sequence ID" value="OSD00340.1"/>
    <property type="molecule type" value="Genomic_DNA"/>
</dbReference>
<reference evidence="1 2" key="1">
    <citation type="journal article" date="2015" name="Biotechnol. Biofuels">
        <title>Enhanced degradation of softwood versus hardwood by the white-rot fungus Pycnoporus coccineus.</title>
        <authorList>
            <person name="Couturier M."/>
            <person name="Navarro D."/>
            <person name="Chevret D."/>
            <person name="Henrissat B."/>
            <person name="Piumi F."/>
            <person name="Ruiz-Duenas F.J."/>
            <person name="Martinez A.T."/>
            <person name="Grigoriev I.V."/>
            <person name="Riley R."/>
            <person name="Lipzen A."/>
            <person name="Berrin J.G."/>
            <person name="Master E.R."/>
            <person name="Rosso M.N."/>
        </authorList>
    </citation>
    <scope>NUCLEOTIDE SEQUENCE [LARGE SCALE GENOMIC DNA]</scope>
    <source>
        <strain evidence="1 2">BRFM310</strain>
    </source>
</reference>
<sequence>PNHLHLPRDAGHACTNKIIPRPSGCCYAPCLNSEVQLRGLTLYSVISVLHLCLTPFHFQFPYSSLSRHSTSPLF</sequence>
<feature type="non-terminal residue" evidence="1">
    <location>
        <position position="1"/>
    </location>
</feature>
<dbReference type="AlphaFoldDB" id="A0A1Y2IGN6"/>
<evidence type="ECO:0000313" key="1">
    <source>
        <dbReference type="EMBL" id="OSD00340.1"/>
    </source>
</evidence>
<keyword evidence="2" id="KW-1185">Reference proteome</keyword>
<gene>
    <name evidence="1" type="ORF">PYCCODRAFT_1437475</name>
</gene>
<proteinExistence type="predicted"/>
<evidence type="ECO:0000313" key="2">
    <source>
        <dbReference type="Proteomes" id="UP000193067"/>
    </source>
</evidence>